<dbReference type="GO" id="GO:0003887">
    <property type="term" value="F:DNA-directed DNA polymerase activity"/>
    <property type="evidence" value="ECO:0007669"/>
    <property type="project" value="UniProtKB-KW"/>
</dbReference>
<proteinExistence type="inferred from homology"/>
<dbReference type="Pfam" id="PF21694">
    <property type="entry name" value="DNA_pol3_delta_C"/>
    <property type="match status" value="1"/>
</dbReference>
<dbReference type="InterPro" id="IPR027417">
    <property type="entry name" value="P-loop_NTPase"/>
</dbReference>
<comment type="catalytic activity">
    <reaction evidence="8">
        <text>DNA(n) + a 2'-deoxyribonucleoside 5'-triphosphate = DNA(n+1) + diphosphate</text>
        <dbReference type="Rhea" id="RHEA:22508"/>
        <dbReference type="Rhea" id="RHEA-COMP:17339"/>
        <dbReference type="Rhea" id="RHEA-COMP:17340"/>
        <dbReference type="ChEBI" id="CHEBI:33019"/>
        <dbReference type="ChEBI" id="CHEBI:61560"/>
        <dbReference type="ChEBI" id="CHEBI:173112"/>
        <dbReference type="EC" id="2.7.7.7"/>
    </reaction>
</comment>
<comment type="caution">
    <text evidence="11">The sequence shown here is derived from an EMBL/GenBank/DDBJ whole genome shotgun (WGS) entry which is preliminary data.</text>
</comment>
<dbReference type="Pfam" id="PF06144">
    <property type="entry name" value="DNA_pol3_delta"/>
    <property type="match status" value="1"/>
</dbReference>
<evidence type="ECO:0000256" key="4">
    <source>
        <dbReference type="ARBA" id="ARBA00022695"/>
    </source>
</evidence>
<evidence type="ECO:0000256" key="7">
    <source>
        <dbReference type="ARBA" id="ARBA00034754"/>
    </source>
</evidence>
<keyword evidence="12" id="KW-1185">Reference proteome</keyword>
<evidence type="ECO:0000256" key="8">
    <source>
        <dbReference type="ARBA" id="ARBA00049244"/>
    </source>
</evidence>
<evidence type="ECO:0000259" key="10">
    <source>
        <dbReference type="Pfam" id="PF21694"/>
    </source>
</evidence>
<keyword evidence="5" id="KW-0235">DNA replication</keyword>
<protein>
    <recommendedName>
        <fullName evidence="2">DNA polymerase III subunit delta</fullName>
        <ecNumber evidence="1">2.7.7.7</ecNumber>
    </recommendedName>
</protein>
<keyword evidence="3" id="KW-0808">Transferase</keyword>
<organism evidence="11 12">
    <name type="scientific">Anseongella ginsenosidimutans</name>
    <dbReference type="NCBI Taxonomy" id="496056"/>
    <lineage>
        <taxon>Bacteria</taxon>
        <taxon>Pseudomonadati</taxon>
        <taxon>Bacteroidota</taxon>
        <taxon>Sphingobacteriia</taxon>
        <taxon>Sphingobacteriales</taxon>
        <taxon>Sphingobacteriaceae</taxon>
        <taxon>Anseongella</taxon>
    </lineage>
</organism>
<gene>
    <name evidence="11" type="ORF">EDD80_108128</name>
</gene>
<dbReference type="InterPro" id="IPR008921">
    <property type="entry name" value="DNA_pol3_clamp-load_cplx_C"/>
</dbReference>
<evidence type="ECO:0000313" key="11">
    <source>
        <dbReference type="EMBL" id="TCS86335.1"/>
    </source>
</evidence>
<dbReference type="NCBIfam" id="TIGR01128">
    <property type="entry name" value="holA"/>
    <property type="match status" value="1"/>
</dbReference>
<dbReference type="Proteomes" id="UP000295807">
    <property type="component" value="Unassembled WGS sequence"/>
</dbReference>
<dbReference type="PANTHER" id="PTHR34388:SF1">
    <property type="entry name" value="DNA POLYMERASE III SUBUNIT DELTA"/>
    <property type="match status" value="1"/>
</dbReference>
<feature type="domain" description="DNA polymerase III delta subunit-like C-terminal" evidence="10">
    <location>
        <begin position="209"/>
        <end position="321"/>
    </location>
</feature>
<dbReference type="OrthoDB" id="1172326at2"/>
<dbReference type="GO" id="GO:0009360">
    <property type="term" value="C:DNA polymerase III complex"/>
    <property type="evidence" value="ECO:0007669"/>
    <property type="project" value="InterPro"/>
</dbReference>
<dbReference type="InterPro" id="IPR005790">
    <property type="entry name" value="DNA_polIII_delta"/>
</dbReference>
<dbReference type="PANTHER" id="PTHR34388">
    <property type="entry name" value="DNA POLYMERASE III SUBUNIT DELTA"/>
    <property type="match status" value="1"/>
</dbReference>
<name>A0A4R3KQ28_9SPHI</name>
<dbReference type="InterPro" id="IPR048466">
    <property type="entry name" value="DNA_pol3_delta-like_C"/>
</dbReference>
<evidence type="ECO:0000256" key="5">
    <source>
        <dbReference type="ARBA" id="ARBA00022705"/>
    </source>
</evidence>
<dbReference type="RefSeq" id="WP_132129736.1">
    <property type="nucleotide sequence ID" value="NZ_CP042432.1"/>
</dbReference>
<sequence>MSYAELLKDLKARKFAPLYLLQGEESYYIDLVSDYMEKHILSDAEKGFNQTVFYGKDTDMLQIVSAAKRYPMMSDHQLILVKEAQTIKKWDELIAYAENPLRSTLLVFCHKYGALDKRLKVSKAIIKHGVVLESKKLYDDKVPAWVNDYLSDRGYRTDPKTCALISEYLGNNLEKIANELDKLLLNYPPGTPIGMKEVAGNIGISKDFNVFELTAALGKRDAFKANRIINYFAANPKDHPHVVVMGALAGYFTKILIYHSLKDRSRQHVASALKVNPFFVGEYQQAASNYPPPKVWEIISLLRSYDMRLKGVNNTGNTGQEELMKELVFRVLN</sequence>
<comment type="similarity">
    <text evidence="7">Belongs to the DNA polymerase HolA subunit family.</text>
</comment>
<dbReference type="SUPFAM" id="SSF52540">
    <property type="entry name" value="P-loop containing nucleoside triphosphate hydrolases"/>
    <property type="match status" value="1"/>
</dbReference>
<evidence type="ECO:0000256" key="1">
    <source>
        <dbReference type="ARBA" id="ARBA00012417"/>
    </source>
</evidence>
<dbReference type="AlphaFoldDB" id="A0A4R3KQ28"/>
<evidence type="ECO:0000256" key="6">
    <source>
        <dbReference type="ARBA" id="ARBA00022932"/>
    </source>
</evidence>
<dbReference type="SUPFAM" id="SSF48019">
    <property type="entry name" value="post-AAA+ oligomerization domain-like"/>
    <property type="match status" value="1"/>
</dbReference>
<dbReference type="EMBL" id="SMAD01000008">
    <property type="protein sequence ID" value="TCS86335.1"/>
    <property type="molecule type" value="Genomic_DNA"/>
</dbReference>
<accession>A0A4R3KQ28</accession>
<reference evidence="11 12" key="1">
    <citation type="submission" date="2019-03" db="EMBL/GenBank/DDBJ databases">
        <title>Genomic Encyclopedia of Type Strains, Phase IV (KMG-IV): sequencing the most valuable type-strain genomes for metagenomic binning, comparative biology and taxonomic classification.</title>
        <authorList>
            <person name="Goeker M."/>
        </authorList>
    </citation>
    <scope>NUCLEOTIDE SEQUENCE [LARGE SCALE GENOMIC DNA]</scope>
    <source>
        <strain evidence="11 12">DSM 21100</strain>
    </source>
</reference>
<keyword evidence="4" id="KW-0548">Nucleotidyltransferase</keyword>
<dbReference type="EC" id="2.7.7.7" evidence="1"/>
<evidence type="ECO:0000259" key="9">
    <source>
        <dbReference type="Pfam" id="PF06144"/>
    </source>
</evidence>
<dbReference type="InterPro" id="IPR010372">
    <property type="entry name" value="DNA_pol3_delta_N"/>
</dbReference>
<feature type="domain" description="DNA polymerase III delta N-terminal" evidence="9">
    <location>
        <begin position="19"/>
        <end position="133"/>
    </location>
</feature>
<dbReference type="Gene3D" id="1.10.8.60">
    <property type="match status" value="1"/>
</dbReference>
<dbReference type="Gene3D" id="3.40.50.300">
    <property type="entry name" value="P-loop containing nucleotide triphosphate hydrolases"/>
    <property type="match status" value="1"/>
</dbReference>
<dbReference type="GO" id="GO:0003677">
    <property type="term" value="F:DNA binding"/>
    <property type="evidence" value="ECO:0007669"/>
    <property type="project" value="InterPro"/>
</dbReference>
<evidence type="ECO:0000256" key="2">
    <source>
        <dbReference type="ARBA" id="ARBA00017703"/>
    </source>
</evidence>
<evidence type="ECO:0000313" key="12">
    <source>
        <dbReference type="Proteomes" id="UP000295807"/>
    </source>
</evidence>
<dbReference type="GO" id="GO:0006261">
    <property type="term" value="P:DNA-templated DNA replication"/>
    <property type="evidence" value="ECO:0007669"/>
    <property type="project" value="TreeGrafter"/>
</dbReference>
<dbReference type="Gene3D" id="1.20.272.10">
    <property type="match status" value="1"/>
</dbReference>
<evidence type="ECO:0000256" key="3">
    <source>
        <dbReference type="ARBA" id="ARBA00022679"/>
    </source>
</evidence>
<keyword evidence="6" id="KW-0239">DNA-directed DNA polymerase</keyword>